<reference evidence="1 2" key="1">
    <citation type="submission" date="2018-08" db="EMBL/GenBank/DDBJ databases">
        <title>The complete genome sequence of Streptomyces seoulensis, a pioneer strain for nickel superoxide dismutase discovery.</title>
        <authorList>
            <person name="Shin J."/>
            <person name="Lee J.-S."/>
            <person name="Lee E.-J."/>
            <person name="Youn H.-D."/>
        </authorList>
    </citation>
    <scope>NUCLEOTIDE SEQUENCE [LARGE SCALE GENOMIC DNA]</scope>
    <source>
        <strain evidence="1 2">KCTC 9819</strain>
    </source>
</reference>
<dbReference type="RefSeq" id="WP_031182700.1">
    <property type="nucleotide sequence ID" value="NZ_CP032229.1"/>
</dbReference>
<evidence type="ECO:0000313" key="1">
    <source>
        <dbReference type="EMBL" id="QBJ91601.1"/>
    </source>
</evidence>
<dbReference type="GeneID" id="300100375"/>
<organism evidence="1 2">
    <name type="scientific">Streptomyces seoulensis</name>
    <dbReference type="NCBI Taxonomy" id="73044"/>
    <lineage>
        <taxon>Bacteria</taxon>
        <taxon>Bacillati</taxon>
        <taxon>Actinomycetota</taxon>
        <taxon>Actinomycetes</taxon>
        <taxon>Kitasatosporales</taxon>
        <taxon>Streptomycetaceae</taxon>
        <taxon>Streptomyces</taxon>
    </lineage>
</organism>
<name>A0A4P6TYG5_STRSO</name>
<evidence type="ECO:0008006" key="3">
    <source>
        <dbReference type="Google" id="ProtNLM"/>
    </source>
</evidence>
<dbReference type="AlphaFoldDB" id="A0A4P6TYG5"/>
<evidence type="ECO:0000313" key="2">
    <source>
        <dbReference type="Proteomes" id="UP000292547"/>
    </source>
</evidence>
<accession>A0A4P6TYG5</accession>
<proteinExistence type="predicted"/>
<protein>
    <recommendedName>
        <fullName evidence="3">YD repeat-containing protein</fullName>
    </recommendedName>
</protein>
<dbReference type="Proteomes" id="UP000292547">
    <property type="component" value="Chromosome"/>
</dbReference>
<dbReference type="EMBL" id="CP032229">
    <property type="protein sequence ID" value="QBJ91601.1"/>
    <property type="molecule type" value="Genomic_DNA"/>
</dbReference>
<gene>
    <name evidence="1" type="ORF">D0Z67_15770</name>
</gene>
<sequence length="115" mass="12679">MYSEFTVPDDEEIFDIIGAWPETQESGARALTWRSGDGALVLSYEAVTRSVRILWSNTDGDSLLDVYREGATRLAFTSTPSAVGAQIDFSVGECAGVMEIDISPRIAVRDRLLFR</sequence>
<dbReference type="OrthoDB" id="4555333at2"/>
<dbReference type="KEGG" id="sseo:D0Z67_15770"/>
<keyword evidence="2" id="KW-1185">Reference proteome</keyword>